<gene>
    <name evidence="2" type="ORF">UFOVP257_66</name>
</gene>
<dbReference type="SMART" id="SM00861">
    <property type="entry name" value="Transket_pyr"/>
    <property type="match status" value="1"/>
</dbReference>
<dbReference type="EMBL" id="LR796274">
    <property type="protein sequence ID" value="CAB4133182.1"/>
    <property type="molecule type" value="Genomic_DNA"/>
</dbReference>
<accession>A0A6J5LHZ9</accession>
<dbReference type="InterPro" id="IPR029061">
    <property type="entry name" value="THDP-binding"/>
</dbReference>
<dbReference type="CDD" id="cd07033">
    <property type="entry name" value="TPP_PYR_DXS_TK_like"/>
    <property type="match status" value="1"/>
</dbReference>
<dbReference type="InterPro" id="IPR051157">
    <property type="entry name" value="PDH/Transketolase"/>
</dbReference>
<name>A0A6J5LHZ9_9CAUD</name>
<organism evidence="2">
    <name type="scientific">uncultured Caudovirales phage</name>
    <dbReference type="NCBI Taxonomy" id="2100421"/>
    <lineage>
        <taxon>Viruses</taxon>
        <taxon>Duplodnaviria</taxon>
        <taxon>Heunggongvirae</taxon>
        <taxon>Uroviricota</taxon>
        <taxon>Caudoviricetes</taxon>
        <taxon>Peduoviridae</taxon>
        <taxon>Maltschvirus</taxon>
        <taxon>Maltschvirus maltsch</taxon>
    </lineage>
</organism>
<dbReference type="InterPro" id="IPR005475">
    <property type="entry name" value="Transketolase-like_Pyr-bd"/>
</dbReference>
<dbReference type="PANTHER" id="PTHR43825">
    <property type="entry name" value="PYRUVATE DEHYDROGENASE E1 COMPONENT"/>
    <property type="match status" value="1"/>
</dbReference>
<protein>
    <submittedName>
        <fullName evidence="2">COG3958 Transketolase, C-terminal subunit</fullName>
    </submittedName>
</protein>
<dbReference type="SUPFAM" id="SSF52518">
    <property type="entry name" value="Thiamin diphosphate-binding fold (THDP-binding)"/>
    <property type="match status" value="1"/>
</dbReference>
<sequence>MRKECAQLLLQSMVDDESIRVITADLGFGILDQIRNAFPDRFYNVGAAEHLMIGVAIGMANEGLKPVCYSMSSFLLYRPFEMLRNYVNHENIPVKLIGSGRDKDYSHDGISHWAHDDELVLKALSNIGCFKPESISDLENIWDRFINSSKPEYLNLTRKI</sequence>
<dbReference type="Gene3D" id="3.40.50.970">
    <property type="match status" value="1"/>
</dbReference>
<proteinExistence type="predicted"/>
<evidence type="ECO:0000259" key="1">
    <source>
        <dbReference type="SMART" id="SM00861"/>
    </source>
</evidence>
<dbReference type="Pfam" id="PF02779">
    <property type="entry name" value="Transket_pyr"/>
    <property type="match status" value="1"/>
</dbReference>
<feature type="domain" description="Transketolase-like pyrimidine-binding" evidence="1">
    <location>
        <begin position="1"/>
        <end position="160"/>
    </location>
</feature>
<reference evidence="2" key="1">
    <citation type="submission" date="2020-04" db="EMBL/GenBank/DDBJ databases">
        <authorList>
            <person name="Chiriac C."/>
            <person name="Salcher M."/>
            <person name="Ghai R."/>
            <person name="Kavagutti S V."/>
        </authorList>
    </citation>
    <scope>NUCLEOTIDE SEQUENCE</scope>
</reference>
<evidence type="ECO:0000313" key="2">
    <source>
        <dbReference type="EMBL" id="CAB4133182.1"/>
    </source>
</evidence>
<dbReference type="PANTHER" id="PTHR43825:SF5">
    <property type="entry name" value="HYPOTHETICAL TRANSKETOLASE FAMILY PROTEIN"/>
    <property type="match status" value="1"/>
</dbReference>